<dbReference type="RefSeq" id="WP_092591858.1">
    <property type="nucleotide sequence ID" value="NZ_FMXN01000003.1"/>
</dbReference>
<dbReference type="CDD" id="cd01168">
    <property type="entry name" value="adenosine_kinase"/>
    <property type="match status" value="1"/>
</dbReference>
<dbReference type="InterPro" id="IPR002173">
    <property type="entry name" value="Carboh/pur_kinase_PfkB_CS"/>
</dbReference>
<keyword evidence="6" id="KW-1185">Reference proteome</keyword>
<evidence type="ECO:0000259" key="4">
    <source>
        <dbReference type="Pfam" id="PF00294"/>
    </source>
</evidence>
<dbReference type="InterPro" id="IPR029056">
    <property type="entry name" value="Ribokinase-like"/>
</dbReference>
<dbReference type="PROSITE" id="PS00584">
    <property type="entry name" value="PFKB_KINASES_2"/>
    <property type="match status" value="1"/>
</dbReference>
<gene>
    <name evidence="5" type="ORF">SAMN02927930_00730</name>
</gene>
<dbReference type="Pfam" id="PF00294">
    <property type="entry name" value="PfkB"/>
    <property type="match status" value="1"/>
</dbReference>
<dbReference type="GO" id="GO:0016301">
    <property type="term" value="F:kinase activity"/>
    <property type="evidence" value="ECO:0007669"/>
    <property type="project" value="UniProtKB-KW"/>
</dbReference>
<dbReference type="SUPFAM" id="SSF53613">
    <property type="entry name" value="Ribokinase-like"/>
    <property type="match status" value="1"/>
</dbReference>
<reference evidence="6" key="1">
    <citation type="submission" date="2016-10" db="EMBL/GenBank/DDBJ databases">
        <authorList>
            <person name="Varghese N."/>
            <person name="Submissions S."/>
        </authorList>
    </citation>
    <scope>NUCLEOTIDE SEQUENCE [LARGE SCALE GENOMIC DNA]</scope>
    <source>
        <strain evidence="6">CGMCC 1.10824</strain>
    </source>
</reference>
<evidence type="ECO:0000256" key="1">
    <source>
        <dbReference type="ARBA" id="ARBA00010688"/>
    </source>
</evidence>
<dbReference type="AlphaFoldDB" id="A0A1G6BDW9"/>
<protein>
    <submittedName>
        <fullName evidence="5">Sugar or nucleoside kinase, ribokinase family</fullName>
    </submittedName>
</protein>
<evidence type="ECO:0000313" key="5">
    <source>
        <dbReference type="EMBL" id="SDB18788.1"/>
    </source>
</evidence>
<accession>A0A1G6BDW9</accession>
<organism evidence="5 6">
    <name type="scientific">Pseudidiomarina indica</name>
    <dbReference type="NCBI Taxonomy" id="1159017"/>
    <lineage>
        <taxon>Bacteria</taxon>
        <taxon>Pseudomonadati</taxon>
        <taxon>Pseudomonadota</taxon>
        <taxon>Gammaproteobacteria</taxon>
        <taxon>Alteromonadales</taxon>
        <taxon>Idiomarinaceae</taxon>
        <taxon>Pseudidiomarina</taxon>
    </lineage>
</organism>
<keyword evidence="2" id="KW-0808">Transferase</keyword>
<dbReference type="InterPro" id="IPR052700">
    <property type="entry name" value="Carb_kinase_PfkB-like"/>
</dbReference>
<dbReference type="EMBL" id="FMXN01000003">
    <property type="protein sequence ID" value="SDB18788.1"/>
    <property type="molecule type" value="Genomic_DNA"/>
</dbReference>
<name>A0A1G6BDW9_9GAMM</name>
<proteinExistence type="inferred from homology"/>
<dbReference type="PANTHER" id="PTHR43320">
    <property type="entry name" value="SUGAR KINASE"/>
    <property type="match status" value="1"/>
</dbReference>
<sequence>MEPIDIVGIGNALVDQEFEVTDEFLQQHRIEKGLMTLIEDEDQERLIQLLSQQGELKKQSGGGSAANSLVGFAQFGGKAFYCCKVADDQAGQFYCDDLERIGITTSIGHKKHEGKTGRCLVMVTADAERTMRTYLGITADLSVDELDENAIARAKYLYIEGYLVTSPIARQAIVRAKEIARANGTKIAVTCSDPAMVKYFRDGIDLILEGGVDVLFCNEEEGKLLTGTDDAQEALQLLQQKAKLVALTLGKNGALVGDGERQVAVPGVKVKAIDTNGAGDMFAGAMMFGLIRNYSLAACGLLASHAAAEVVSNFGPRLTRDKQQQLLIRLQHEPEFKLSSTN</sequence>
<dbReference type="OrthoDB" id="9813569at2"/>
<dbReference type="InterPro" id="IPR011611">
    <property type="entry name" value="PfkB_dom"/>
</dbReference>
<dbReference type="Gene3D" id="3.40.1190.20">
    <property type="match status" value="1"/>
</dbReference>
<dbReference type="STRING" id="1159017.SAMN02927930_00730"/>
<evidence type="ECO:0000256" key="2">
    <source>
        <dbReference type="ARBA" id="ARBA00022679"/>
    </source>
</evidence>
<dbReference type="Proteomes" id="UP000199626">
    <property type="component" value="Unassembled WGS sequence"/>
</dbReference>
<dbReference type="PANTHER" id="PTHR43320:SF3">
    <property type="entry name" value="CARBOHYDRATE KINASE PFKB DOMAIN-CONTAINING PROTEIN"/>
    <property type="match status" value="1"/>
</dbReference>
<evidence type="ECO:0000256" key="3">
    <source>
        <dbReference type="ARBA" id="ARBA00022777"/>
    </source>
</evidence>
<comment type="similarity">
    <text evidence="1">Belongs to the carbohydrate kinase PfkB family.</text>
</comment>
<keyword evidence="3 5" id="KW-0418">Kinase</keyword>
<evidence type="ECO:0000313" key="6">
    <source>
        <dbReference type="Proteomes" id="UP000199626"/>
    </source>
</evidence>
<feature type="domain" description="Carbohydrate kinase PfkB" evidence="4">
    <location>
        <begin position="58"/>
        <end position="318"/>
    </location>
</feature>